<dbReference type="AlphaFoldDB" id="B9SLP6"/>
<keyword evidence="2" id="KW-1185">Reference proteome</keyword>
<reference evidence="2" key="1">
    <citation type="journal article" date="2010" name="Nat. Biotechnol.">
        <title>Draft genome sequence of the oilseed species Ricinus communis.</title>
        <authorList>
            <person name="Chan A.P."/>
            <person name="Crabtree J."/>
            <person name="Zhao Q."/>
            <person name="Lorenzi H."/>
            <person name="Orvis J."/>
            <person name="Puiu D."/>
            <person name="Melake-Berhan A."/>
            <person name="Jones K.M."/>
            <person name="Redman J."/>
            <person name="Chen G."/>
            <person name="Cahoon E.B."/>
            <person name="Gedil M."/>
            <person name="Stanke M."/>
            <person name="Haas B.J."/>
            <person name="Wortman J.R."/>
            <person name="Fraser-Liggett C.M."/>
            <person name="Ravel J."/>
            <person name="Rabinowicz P.D."/>
        </authorList>
    </citation>
    <scope>NUCLEOTIDE SEQUENCE [LARGE SCALE GENOMIC DNA]</scope>
    <source>
        <strain evidence="2">cv. Hale</strain>
    </source>
</reference>
<dbReference type="EMBL" id="EQ974020">
    <property type="protein sequence ID" value="EEF35468.1"/>
    <property type="molecule type" value="Genomic_DNA"/>
</dbReference>
<dbReference type="InParanoid" id="B9SLP6"/>
<gene>
    <name evidence="1" type="ORF">RCOM_0502200</name>
</gene>
<dbReference type="Proteomes" id="UP000008311">
    <property type="component" value="Unassembled WGS sequence"/>
</dbReference>
<protein>
    <submittedName>
        <fullName evidence="1">Uncharacterized protein</fullName>
    </submittedName>
</protein>
<sequence>MANKLVNTSRDEVYIDGEIMPKHGLDVDRLSFTIPGVTESDCYTIMQDNKGVAEMLDFVSKVHEKVVFENILNSNENELDSNYTKEIEGGKVRRWRPPKVRVSAILNATSSSQGPAMNAKQSNVRKRYGVRNNAPSYTSHMVSSWALAVRMVELEEEVGLEEVAGVAQLCHNRIQLAQLQMKEI</sequence>
<evidence type="ECO:0000313" key="2">
    <source>
        <dbReference type="Proteomes" id="UP000008311"/>
    </source>
</evidence>
<evidence type="ECO:0000313" key="1">
    <source>
        <dbReference type="EMBL" id="EEF35468.1"/>
    </source>
</evidence>
<organism evidence="1 2">
    <name type="scientific">Ricinus communis</name>
    <name type="common">Castor bean</name>
    <dbReference type="NCBI Taxonomy" id="3988"/>
    <lineage>
        <taxon>Eukaryota</taxon>
        <taxon>Viridiplantae</taxon>
        <taxon>Streptophyta</taxon>
        <taxon>Embryophyta</taxon>
        <taxon>Tracheophyta</taxon>
        <taxon>Spermatophyta</taxon>
        <taxon>Magnoliopsida</taxon>
        <taxon>eudicotyledons</taxon>
        <taxon>Gunneridae</taxon>
        <taxon>Pentapetalae</taxon>
        <taxon>rosids</taxon>
        <taxon>fabids</taxon>
        <taxon>Malpighiales</taxon>
        <taxon>Euphorbiaceae</taxon>
        <taxon>Acalyphoideae</taxon>
        <taxon>Acalypheae</taxon>
        <taxon>Ricinus</taxon>
    </lineage>
</organism>
<name>B9SLP6_RICCO</name>
<accession>B9SLP6</accession>
<proteinExistence type="predicted"/>